<feature type="transmembrane region" description="Helical" evidence="2">
    <location>
        <begin position="52"/>
        <end position="73"/>
    </location>
</feature>
<dbReference type="EMBL" id="JACSPO010000004">
    <property type="protein sequence ID" value="MBD8062583.1"/>
    <property type="molecule type" value="Genomic_DNA"/>
</dbReference>
<evidence type="ECO:0000256" key="1">
    <source>
        <dbReference type="SAM" id="MobiDB-lite"/>
    </source>
</evidence>
<feature type="transmembrane region" description="Helical" evidence="2">
    <location>
        <begin position="28"/>
        <end position="46"/>
    </location>
</feature>
<name>A0ABR8Z2N9_9MICO</name>
<sequence length="243" mass="25944">MSVRSEARRHRDELGGVVAEYWDKPTPMTIGIFVAVWLLFSGLTLINPGETILLAVAPTVAFAILLAVALLYVGNERLLVCERGLVIGSFAPGLRSYVLRYDQIVPGSVVPVTGARRYARETGPGGSAQSTVRRNAWTRQGVHLVGPSPKTARRHRARFAALQDPPARSVDGRWVWFAGAGSTPPEQVTAQIARAAAAAGAVQLAQATAAAPVRELTGNPADASRQLPGFPAVPDLRGREVRQ</sequence>
<reference evidence="3 4" key="1">
    <citation type="submission" date="2020-08" db="EMBL/GenBank/DDBJ databases">
        <title>A Genomic Blueprint of the Chicken Gut Microbiome.</title>
        <authorList>
            <person name="Gilroy R."/>
            <person name="Ravi A."/>
            <person name="Getino M."/>
            <person name="Pursley I."/>
            <person name="Horton D.L."/>
            <person name="Alikhan N.-F."/>
            <person name="Baker D."/>
            <person name="Gharbi K."/>
            <person name="Hall N."/>
            <person name="Watson M."/>
            <person name="Adriaenssens E.M."/>
            <person name="Foster-Nyarko E."/>
            <person name="Jarju S."/>
            <person name="Secka A."/>
            <person name="Antonio M."/>
            <person name="Oren A."/>
            <person name="Chaudhuri R."/>
            <person name="La Ragione R.M."/>
            <person name="Hildebrand F."/>
            <person name="Pallen M.J."/>
        </authorList>
    </citation>
    <scope>NUCLEOTIDE SEQUENCE [LARGE SCALE GENOMIC DNA]</scope>
    <source>
        <strain evidence="3 4">Sa1BUA1</strain>
    </source>
</reference>
<dbReference type="RefSeq" id="WP_251839688.1">
    <property type="nucleotide sequence ID" value="NZ_JACSPO010000004.1"/>
</dbReference>
<feature type="region of interest" description="Disordered" evidence="1">
    <location>
        <begin position="218"/>
        <end position="243"/>
    </location>
</feature>
<protein>
    <recommendedName>
        <fullName evidence="5">PH domain-containing protein</fullName>
    </recommendedName>
</protein>
<keyword evidence="2" id="KW-0472">Membrane</keyword>
<evidence type="ECO:0008006" key="5">
    <source>
        <dbReference type="Google" id="ProtNLM"/>
    </source>
</evidence>
<accession>A0ABR8Z2N9</accession>
<dbReference type="Proteomes" id="UP000661894">
    <property type="component" value="Unassembled WGS sequence"/>
</dbReference>
<evidence type="ECO:0000313" key="3">
    <source>
        <dbReference type="EMBL" id="MBD8062583.1"/>
    </source>
</evidence>
<gene>
    <name evidence="3" type="ORF">H9624_09630</name>
</gene>
<proteinExistence type="predicted"/>
<organism evidence="3 4">
    <name type="scientific">Oceanitalea stevensii</name>
    <dbReference type="NCBI Taxonomy" id="2763072"/>
    <lineage>
        <taxon>Bacteria</taxon>
        <taxon>Bacillati</taxon>
        <taxon>Actinomycetota</taxon>
        <taxon>Actinomycetes</taxon>
        <taxon>Micrococcales</taxon>
        <taxon>Bogoriellaceae</taxon>
        <taxon>Georgenia</taxon>
    </lineage>
</organism>
<keyword evidence="2" id="KW-1133">Transmembrane helix</keyword>
<keyword evidence="4" id="KW-1185">Reference proteome</keyword>
<comment type="caution">
    <text evidence="3">The sequence shown here is derived from an EMBL/GenBank/DDBJ whole genome shotgun (WGS) entry which is preliminary data.</text>
</comment>
<evidence type="ECO:0000313" key="4">
    <source>
        <dbReference type="Proteomes" id="UP000661894"/>
    </source>
</evidence>
<evidence type="ECO:0000256" key="2">
    <source>
        <dbReference type="SAM" id="Phobius"/>
    </source>
</evidence>
<keyword evidence="2" id="KW-0812">Transmembrane</keyword>